<keyword evidence="10" id="KW-1185">Reference proteome</keyword>
<feature type="transmembrane region" description="Helical" evidence="6">
    <location>
        <begin position="614"/>
        <end position="634"/>
    </location>
</feature>
<keyword evidence="6" id="KW-0472">Membrane</keyword>
<keyword evidence="4" id="KW-0572">Peptidoglycan-anchor</keyword>
<protein>
    <recommendedName>
        <fullName evidence="8">Gram-positive cocci surface proteins LPxTG domain-containing protein</fullName>
    </recommendedName>
</protein>
<dbReference type="NCBIfam" id="TIGR01167">
    <property type="entry name" value="LPXTG_anchor"/>
    <property type="match status" value="1"/>
</dbReference>
<evidence type="ECO:0000256" key="6">
    <source>
        <dbReference type="SAM" id="Phobius"/>
    </source>
</evidence>
<feature type="chain" id="PRO_5043148780" description="Gram-positive cocci surface proteins LPxTG domain-containing protein" evidence="7">
    <location>
        <begin position="31"/>
        <end position="640"/>
    </location>
</feature>
<evidence type="ECO:0000259" key="8">
    <source>
        <dbReference type="PROSITE" id="PS50847"/>
    </source>
</evidence>
<dbReference type="InterPro" id="IPR013552">
    <property type="entry name" value="Thioester_dom"/>
</dbReference>
<keyword evidence="6" id="KW-1133">Transmembrane helix</keyword>
<organism evidence="9 10">
    <name type="scientific">Buchananella hordeovulneris</name>
    <dbReference type="NCBI Taxonomy" id="52770"/>
    <lineage>
        <taxon>Bacteria</taxon>
        <taxon>Bacillati</taxon>
        <taxon>Actinomycetota</taxon>
        <taxon>Actinomycetes</taxon>
        <taxon>Actinomycetales</taxon>
        <taxon>Actinomycetaceae</taxon>
        <taxon>Buchananella</taxon>
    </lineage>
</organism>
<proteinExistence type="predicted"/>
<evidence type="ECO:0000256" key="4">
    <source>
        <dbReference type="ARBA" id="ARBA00023088"/>
    </source>
</evidence>
<evidence type="ECO:0000256" key="5">
    <source>
        <dbReference type="SAM" id="MobiDB-lite"/>
    </source>
</evidence>
<feature type="signal peptide" evidence="7">
    <location>
        <begin position="1"/>
        <end position="30"/>
    </location>
</feature>
<dbReference type="Pfam" id="PF00746">
    <property type="entry name" value="Gram_pos_anchor"/>
    <property type="match status" value="1"/>
</dbReference>
<keyword evidence="2" id="KW-0964">Secreted</keyword>
<dbReference type="PROSITE" id="PS50847">
    <property type="entry name" value="GRAM_POS_ANCHORING"/>
    <property type="match status" value="1"/>
</dbReference>
<dbReference type="STRING" id="52770.BSZ40_10320"/>
<keyword evidence="3 7" id="KW-0732">Signal</keyword>
<evidence type="ECO:0000256" key="3">
    <source>
        <dbReference type="ARBA" id="ARBA00022729"/>
    </source>
</evidence>
<evidence type="ECO:0000256" key="1">
    <source>
        <dbReference type="ARBA" id="ARBA00022512"/>
    </source>
</evidence>
<sequence length="640" mass="66094">MNLIRRFAKTGFGALAALALVVGPATVAQATDVVIDDSRTSGIAIITEKGGNRSGGGVVSLFNVKGAGVDGSTVQAYCVELGRRARYDAPGVVTDWANYQGDNAFKHDPVVREKVGWIIQHSYPKVPAEEIAKAAGVDVNIFSKEQLESIVISGTQGAIWTLTDGVNFVGVSQREGGDPYNPKARTTGKVLGKEHPAQIATTQVVDYLKGPENTGLKESQVAASVKLTGPGGEFAPGSKAGPILVETNQPTANLTVTPGLPVVDAKGAAVDLSAVPNGTELFVQIPADADGGEVVFTADVATTLVHGKVFTPQPHSNGKPAQSVVLIEINPSNANAEARLTIKPRAAVPALGTSAEFKGGGKVVPAEGGVVVDTVSYTDFTVGTEYTIKGELMDKATGTGTGITAETKFTPTEKNGTVALEFTVPAGHEGKTFVVFETAYTSADMKEVASHRDINDAAQTVTVDKPAPVVKLATQAKDKADGDQVIGADGGTVVDTVSYWGLTPGQEYTVSGELMDKATGKGTGIKAEAKFTPKEADGTIDVEFVVPAGHGGKTFVVFESLVDAHGQLVAEHHDLEDKAQTVTIEAPKPGPSPTPTPTPSKPGKPQLPKTGANAVLIGSLAGLAAAAGAAFVLVSRRRRQ</sequence>
<feature type="compositionally biased region" description="Pro residues" evidence="5">
    <location>
        <begin position="588"/>
        <end position="602"/>
    </location>
</feature>
<gene>
    <name evidence="9" type="ORF">BSZ40_10320</name>
</gene>
<evidence type="ECO:0000256" key="7">
    <source>
        <dbReference type="SAM" id="SignalP"/>
    </source>
</evidence>
<evidence type="ECO:0000313" key="9">
    <source>
        <dbReference type="EMBL" id="OKL50913.1"/>
    </source>
</evidence>
<dbReference type="OrthoDB" id="2676146at2"/>
<reference evidence="10" key="1">
    <citation type="submission" date="2016-12" db="EMBL/GenBank/DDBJ databases">
        <authorList>
            <person name="Meng X."/>
        </authorList>
    </citation>
    <scope>NUCLEOTIDE SEQUENCE [LARGE SCALE GENOMIC DNA]</scope>
    <source>
        <strain evidence="10">DSM 20732</strain>
    </source>
</reference>
<dbReference type="EMBL" id="MQVS01000013">
    <property type="protein sequence ID" value="OKL50913.1"/>
    <property type="molecule type" value="Genomic_DNA"/>
</dbReference>
<dbReference type="InterPro" id="IPR041100">
    <property type="entry name" value="TQ"/>
</dbReference>
<dbReference type="AlphaFoldDB" id="A0A1Q5PTK7"/>
<keyword evidence="6" id="KW-0812">Transmembrane</keyword>
<dbReference type="Pfam" id="PF08341">
    <property type="entry name" value="TED"/>
    <property type="match status" value="1"/>
</dbReference>
<feature type="domain" description="Gram-positive cocci surface proteins LPxTG" evidence="8">
    <location>
        <begin position="607"/>
        <end position="640"/>
    </location>
</feature>
<name>A0A1Q5PTK7_9ACTO</name>
<dbReference type="NCBIfam" id="NF033903">
    <property type="entry name" value="VaFE_rpt"/>
    <property type="match status" value="2"/>
</dbReference>
<comment type="caution">
    <text evidence="9">The sequence shown here is derived from an EMBL/GenBank/DDBJ whole genome shotgun (WGS) entry which is preliminary data.</text>
</comment>
<evidence type="ECO:0000256" key="2">
    <source>
        <dbReference type="ARBA" id="ARBA00022525"/>
    </source>
</evidence>
<accession>A0A1Q5PTK7</accession>
<dbReference type="Pfam" id="PF18202">
    <property type="entry name" value="TQ"/>
    <property type="match status" value="2"/>
</dbReference>
<feature type="region of interest" description="Disordered" evidence="5">
    <location>
        <begin position="582"/>
        <end position="610"/>
    </location>
</feature>
<dbReference type="InterPro" id="IPR019931">
    <property type="entry name" value="LPXTG_anchor"/>
</dbReference>
<evidence type="ECO:0000313" key="10">
    <source>
        <dbReference type="Proteomes" id="UP000185612"/>
    </source>
</evidence>
<dbReference type="Proteomes" id="UP000185612">
    <property type="component" value="Unassembled WGS sequence"/>
</dbReference>
<dbReference type="RefSeq" id="WP_073826090.1">
    <property type="nucleotide sequence ID" value="NZ_MQVS01000013.1"/>
</dbReference>
<keyword evidence="1" id="KW-0134">Cell wall</keyword>
<dbReference type="Gene3D" id="2.60.40.3930">
    <property type="match status" value="2"/>
</dbReference>